<dbReference type="Pfam" id="PF15296">
    <property type="entry name" value="Codanin-1_C"/>
    <property type="match status" value="1"/>
</dbReference>
<feature type="region of interest" description="Disordered" evidence="1">
    <location>
        <begin position="1263"/>
        <end position="1292"/>
    </location>
</feature>
<feature type="compositionally biased region" description="Low complexity" evidence="1">
    <location>
        <begin position="1268"/>
        <end position="1280"/>
    </location>
</feature>
<name>A0A0K8V6G7_BACLA</name>
<proteinExistence type="predicted"/>
<feature type="region of interest" description="Disordered" evidence="1">
    <location>
        <begin position="107"/>
        <end position="211"/>
    </location>
</feature>
<dbReference type="EMBL" id="GDHF01017991">
    <property type="protein sequence ID" value="JAI34323.1"/>
    <property type="molecule type" value="Transcribed_RNA"/>
</dbReference>
<dbReference type="GO" id="GO:0006325">
    <property type="term" value="P:chromatin organization"/>
    <property type="evidence" value="ECO:0007669"/>
    <property type="project" value="TreeGrafter"/>
</dbReference>
<dbReference type="OrthoDB" id="20982at2759"/>
<feature type="compositionally biased region" description="Polar residues" evidence="1">
    <location>
        <begin position="139"/>
        <end position="179"/>
    </location>
</feature>
<evidence type="ECO:0000259" key="2">
    <source>
        <dbReference type="Pfam" id="PF15296"/>
    </source>
</evidence>
<accession>A0A0K8V6G7</accession>
<dbReference type="InterPro" id="IPR040031">
    <property type="entry name" value="Codanin-1"/>
</dbReference>
<gene>
    <name evidence="3" type="primary">dlt_0</name>
    <name evidence="4" type="synonym">dlt_1</name>
    <name evidence="4" type="ORF">c0_g3_i1</name>
    <name evidence="3" type="ORF">c0_g3_i2</name>
</gene>
<dbReference type="GO" id="GO:0005634">
    <property type="term" value="C:nucleus"/>
    <property type="evidence" value="ECO:0007669"/>
    <property type="project" value="TreeGrafter"/>
</dbReference>
<evidence type="ECO:0000313" key="3">
    <source>
        <dbReference type="EMBL" id="JAI34323.1"/>
    </source>
</evidence>
<organism evidence="3">
    <name type="scientific">Bactrocera latifrons</name>
    <name type="common">Malaysian fruit fly</name>
    <name type="synonym">Chaetodacus latifrons</name>
    <dbReference type="NCBI Taxonomy" id="174628"/>
    <lineage>
        <taxon>Eukaryota</taxon>
        <taxon>Metazoa</taxon>
        <taxon>Ecdysozoa</taxon>
        <taxon>Arthropoda</taxon>
        <taxon>Hexapoda</taxon>
        <taxon>Insecta</taxon>
        <taxon>Pterygota</taxon>
        <taxon>Neoptera</taxon>
        <taxon>Endopterygota</taxon>
        <taxon>Diptera</taxon>
        <taxon>Brachycera</taxon>
        <taxon>Muscomorpha</taxon>
        <taxon>Tephritoidea</taxon>
        <taxon>Tephritidae</taxon>
        <taxon>Bactrocera</taxon>
        <taxon>Bactrocera</taxon>
    </lineage>
</organism>
<feature type="compositionally biased region" description="Polar residues" evidence="1">
    <location>
        <begin position="111"/>
        <end position="129"/>
    </location>
</feature>
<feature type="compositionally biased region" description="Polar residues" evidence="1">
    <location>
        <begin position="202"/>
        <end position="211"/>
    </location>
</feature>
<feature type="region of interest" description="Disordered" evidence="1">
    <location>
        <begin position="230"/>
        <end position="264"/>
    </location>
</feature>
<sequence>MTTSEIKLKQLLRATVEVPTQTTEDDTISMDHFRKWFLQQFEETKSDTGDSLENFAIYFLNTMRRQTEKYLRTNEVEQTCQTPLKTNKLLTNISDIDGYEKINTPKRVSLYPQNSAPTTPNFASTPEQGNKSKDYFESSLLTDNPSNSRNNGKNISSTVSTPAQSMERSVTSTFKSDASTPIRRSQNSNRRSGNSSLLPVTPHNTEQSVRNNSATSSFCLGDFMVLQQNNNRSNRKKATTTQTQNTPASSYNETPTNSKPKKRVVPTTISNRSVVGVAGELKAFGCNSSFSNENNILQLSNAEIEDKNKCSIMAARKSLKLNAIEISKEMETTSIGEEEKNLHEMVKRKLRDVTLNVETETTRDTLRAQPPIVELGKIKNHAYIQRLADIYVVLMDLNFVTNILSEMAFALNLLNTQETTLDDLEVNTNECTNFKTDLTQEHSIGMQMLSNITNCIYFALCVIRRQRHLFAHLDVKSLGVVLHNERIHCLDTDLKSYLESIYQLKQNLLQDKTQAFETSSTSERPFKSVYYQEDKDSRQHFTSNNEFGAFKTQRDLFYKVLKLWETHHLNRNWNFTQELAPRIREIFKQSENSINMAHFAKLFVSQLLISASDATSPEDIGLDVDAEKFSKLAQRLVAPSNFSVDYQFPRNQAFFRDFIAEARSLPFAEQLKMALYYQLITLNNSTFEQTNLLTDNRDADELETDNDKAECSEFIVRAETLASMIILAKFLGFVTAYPYSQHLQTATISGSIEKKQLLLRSLFKPHFNISHHLLEAIKYNKMLITLPWLVQYLAMLDNVTLQLSDFAETIRMLFALYTTIGCNLTPRSLTPTSIFILRCCMGWLFDIKPFIAENYFRYRTTQTTTNAGTRSQAETHTEYDQAEELIVRILGTTHVNSTVSDSKVVSVKNKNIICTEITLNPLLESLLSVACPFLAEFRVAIMPSKYATTKFASRTGRYRHITTRIAEPQSSAVNSPSHVACNTNTNAINSQRAQQNKLIEAFLHSQNPSMRRLIEFVTERVYKSVVKDGQHKYILPTKATADKRVNEITSSNVDEVYKIVSNVYTSAYDEVHLLWESNIPKLLDERIAIALAALLPTETTPIVQKTYSQLIRQNAMKRIKQWFLDNVQPTSFYCGDLSEITQKICKSNKKELQSASTSELKIVSFKPSVSDLLDELQYWLHCTSLRTELLMAGSAEIVAFLRRIPKAFVNTLPTIFYRLIGGGVIQIIQQLIIHKPSHLTIELMESACTILLHPNLIALTNTTERSKNNNNKNNAQAVKNVSDDESTSTSSTDLNKTPNIYDALITVAFIEALGDNCDLFGKLKDLLVYMITQHVLTIDKVNVLFIAIFKKNWPINVLNEISKTLQRIADETVKIKRTKRPDTADDGESSEDEAKSHLFMEVLADLSRDVDNLNF</sequence>
<feature type="domain" description="Codanin-1 C-terminal" evidence="2">
    <location>
        <begin position="919"/>
        <end position="1047"/>
    </location>
</feature>
<evidence type="ECO:0000256" key="1">
    <source>
        <dbReference type="SAM" id="MobiDB-lite"/>
    </source>
</evidence>
<dbReference type="InterPro" id="IPR028171">
    <property type="entry name" value="Codanin-1_C"/>
</dbReference>
<dbReference type="PANTHER" id="PTHR28678">
    <property type="entry name" value="CODANIN-1"/>
    <property type="match status" value="1"/>
</dbReference>
<feature type="compositionally biased region" description="Low complexity" evidence="1">
    <location>
        <begin position="183"/>
        <end position="196"/>
    </location>
</feature>
<reference evidence="3" key="1">
    <citation type="submission" date="2015-06" db="EMBL/GenBank/DDBJ databases">
        <authorList>
            <person name="Hoefler B.C."/>
            <person name="Straight P.D."/>
        </authorList>
    </citation>
    <scope>NUCLEOTIDE SEQUENCE</scope>
</reference>
<dbReference type="EMBL" id="GDHF01004138">
    <property type="protein sequence ID" value="JAI48176.1"/>
    <property type="molecule type" value="Transcribed_RNA"/>
</dbReference>
<protein>
    <submittedName>
        <fullName evidence="3">Protein disks lost</fullName>
    </submittedName>
</protein>
<dbReference type="PANTHER" id="PTHR28678:SF1">
    <property type="entry name" value="CODANIN-1"/>
    <property type="match status" value="1"/>
</dbReference>
<evidence type="ECO:0000313" key="4">
    <source>
        <dbReference type="EMBL" id="JAI48176.1"/>
    </source>
</evidence>
<feature type="compositionally biased region" description="Polar residues" evidence="1">
    <location>
        <begin position="239"/>
        <end position="258"/>
    </location>
</feature>